<feature type="compositionally biased region" description="Basic and acidic residues" evidence="1">
    <location>
        <begin position="18"/>
        <end position="78"/>
    </location>
</feature>
<dbReference type="Proteomes" id="UP000647587">
    <property type="component" value="Unassembled WGS sequence"/>
</dbReference>
<name>A0ABQ2F153_9DEIO</name>
<reference evidence="3" key="1">
    <citation type="journal article" date="2019" name="Int. J. Syst. Evol. Microbiol.">
        <title>The Global Catalogue of Microorganisms (GCM) 10K type strain sequencing project: providing services to taxonomists for standard genome sequencing and annotation.</title>
        <authorList>
            <consortium name="The Broad Institute Genomics Platform"/>
            <consortium name="The Broad Institute Genome Sequencing Center for Infectious Disease"/>
            <person name="Wu L."/>
            <person name="Ma J."/>
        </authorList>
    </citation>
    <scope>NUCLEOTIDE SEQUENCE [LARGE SCALE GENOMIC DNA]</scope>
    <source>
        <strain evidence="3">JCM 30331</strain>
    </source>
</reference>
<feature type="region of interest" description="Disordered" evidence="1">
    <location>
        <begin position="1"/>
        <end position="78"/>
    </location>
</feature>
<gene>
    <name evidence="2" type="ORF">GCM10008955_37750</name>
</gene>
<sequence>MSEDDKSIGERLGNAADAAKHKVNEMADRGRAEAHDAKAETADNPVDRTMEKGKGMVDRGKAELHENVSERDAKDAGR</sequence>
<accession>A0ABQ2F153</accession>
<comment type="caution">
    <text evidence="2">The sequence shown here is derived from an EMBL/GenBank/DDBJ whole genome shotgun (WGS) entry which is preliminary data.</text>
</comment>
<evidence type="ECO:0008006" key="4">
    <source>
        <dbReference type="Google" id="ProtNLM"/>
    </source>
</evidence>
<evidence type="ECO:0000313" key="3">
    <source>
        <dbReference type="Proteomes" id="UP000647587"/>
    </source>
</evidence>
<protein>
    <recommendedName>
        <fullName evidence="4">CsbD family protein</fullName>
    </recommendedName>
</protein>
<keyword evidence="3" id="KW-1185">Reference proteome</keyword>
<dbReference type="RefSeq" id="WP_189011579.1">
    <property type="nucleotide sequence ID" value="NZ_BMPP01000023.1"/>
</dbReference>
<evidence type="ECO:0000313" key="2">
    <source>
        <dbReference type="EMBL" id="GGK40425.1"/>
    </source>
</evidence>
<evidence type="ECO:0000256" key="1">
    <source>
        <dbReference type="SAM" id="MobiDB-lite"/>
    </source>
</evidence>
<dbReference type="EMBL" id="BMPP01000023">
    <property type="protein sequence ID" value="GGK40425.1"/>
    <property type="molecule type" value="Genomic_DNA"/>
</dbReference>
<organism evidence="2 3">
    <name type="scientific">Deinococcus malanensis</name>
    <dbReference type="NCBI Taxonomy" id="1706855"/>
    <lineage>
        <taxon>Bacteria</taxon>
        <taxon>Thermotogati</taxon>
        <taxon>Deinococcota</taxon>
        <taxon>Deinococci</taxon>
        <taxon>Deinococcales</taxon>
        <taxon>Deinococcaceae</taxon>
        <taxon>Deinococcus</taxon>
    </lineage>
</organism>
<proteinExistence type="predicted"/>